<dbReference type="OMA" id="EYNSSDW"/>
<dbReference type="OrthoDB" id="7866042at2759"/>
<reference evidence="2 3" key="1">
    <citation type="journal article" date="2019" name="J. Hered.">
        <title>An Improved Genome Assembly for Drosophila navojoa, the Basal Species in the mojavensis Cluster.</title>
        <authorList>
            <person name="Vanderlinde T."/>
            <person name="Dupim E.G."/>
            <person name="Nazario-Yepiz N.O."/>
            <person name="Carvalho A.B."/>
        </authorList>
    </citation>
    <scope>NUCLEOTIDE SEQUENCE [LARGE SCALE GENOMIC DNA]</scope>
    <source>
        <strain evidence="2">Navoj_Jal97</strain>
        <tissue evidence="2">Whole organism</tissue>
    </source>
</reference>
<feature type="transmembrane region" description="Helical" evidence="1">
    <location>
        <begin position="80"/>
        <end position="102"/>
    </location>
</feature>
<proteinExistence type="predicted"/>
<evidence type="ECO:0000313" key="3">
    <source>
        <dbReference type="Proteomes" id="UP000295192"/>
    </source>
</evidence>
<dbReference type="AlphaFoldDB" id="A0A484B9N3"/>
<accession>A0A484B9N3</accession>
<keyword evidence="1" id="KW-0472">Membrane</keyword>
<protein>
    <submittedName>
        <fullName evidence="2">Uncharacterized protein</fullName>
    </submittedName>
</protein>
<organism evidence="2 3">
    <name type="scientific">Drosophila navojoa</name>
    <name type="common">Fruit fly</name>
    <dbReference type="NCBI Taxonomy" id="7232"/>
    <lineage>
        <taxon>Eukaryota</taxon>
        <taxon>Metazoa</taxon>
        <taxon>Ecdysozoa</taxon>
        <taxon>Arthropoda</taxon>
        <taxon>Hexapoda</taxon>
        <taxon>Insecta</taxon>
        <taxon>Pterygota</taxon>
        <taxon>Neoptera</taxon>
        <taxon>Endopterygota</taxon>
        <taxon>Diptera</taxon>
        <taxon>Brachycera</taxon>
        <taxon>Muscomorpha</taxon>
        <taxon>Ephydroidea</taxon>
        <taxon>Drosophilidae</taxon>
        <taxon>Drosophila</taxon>
    </lineage>
</organism>
<keyword evidence="3" id="KW-1185">Reference proteome</keyword>
<keyword evidence="1" id="KW-0812">Transmembrane</keyword>
<evidence type="ECO:0000256" key="1">
    <source>
        <dbReference type="SAM" id="Phobius"/>
    </source>
</evidence>
<sequence>MSLHYFILYYCGNLKLLRSSIYKITRMFVQTLRFIESDKPYPKTKVGNFTFKFLRFFYPPYGKNLPIVTFDVVMPEPESIAFKVGAACLSIFVLLLLSYRIYRRLHGQEKLPEQPLEQPQQTSEDDRSDCIPEYNSSDWLTDSSLSDCEERRVTKVIKKVRVRLEEESTTDSEPANTVIIDHSKPNEYSQEIRTSHQAGERSNLMNEQEQHQRHFYFAAECTKALHCPQIAIEINGRLNRNTYVYLFGS</sequence>
<gene>
    <name evidence="2" type="ORF">AWZ03_009058</name>
</gene>
<evidence type="ECO:0000313" key="2">
    <source>
        <dbReference type="EMBL" id="TDG44531.1"/>
    </source>
</evidence>
<dbReference type="EMBL" id="LSRL02000102">
    <property type="protein sequence ID" value="TDG44531.1"/>
    <property type="molecule type" value="Genomic_DNA"/>
</dbReference>
<name>A0A484B9N3_DRONA</name>
<keyword evidence="1" id="KW-1133">Transmembrane helix</keyword>
<dbReference type="Proteomes" id="UP000295192">
    <property type="component" value="Unassembled WGS sequence"/>
</dbReference>
<comment type="caution">
    <text evidence="2">The sequence shown here is derived from an EMBL/GenBank/DDBJ whole genome shotgun (WGS) entry which is preliminary data.</text>
</comment>